<dbReference type="EMBL" id="AP014924">
    <property type="protein sequence ID" value="BAS25998.1"/>
    <property type="molecule type" value="Genomic_DNA"/>
</dbReference>
<sequence length="70" mass="8014">MAGTVKNAQEMQTRLRRAQNAMMEIGQLGRQLGTGQKQPKAQQQARLQQLINDVGQELQEIQRYADRQFS</sequence>
<protein>
    <submittedName>
        <fullName evidence="2">Uncharacterized protein</fullName>
    </submittedName>
</protein>
<reference evidence="3" key="1">
    <citation type="submission" date="2015-07" db="EMBL/GenBank/DDBJ databases">
        <title>Complete genome sequence and phylogenetic analysis of Limnochorda pilosa.</title>
        <authorList>
            <person name="Watanabe M."/>
            <person name="Kojima H."/>
            <person name="Fukui M."/>
        </authorList>
    </citation>
    <scope>NUCLEOTIDE SEQUENCE [LARGE SCALE GENOMIC DNA]</scope>
    <source>
        <strain evidence="3">HC45</strain>
    </source>
</reference>
<proteinExistence type="predicted"/>
<reference evidence="3" key="2">
    <citation type="journal article" date="2016" name="Int. J. Syst. Evol. Microbiol.">
        <title>Complete genome sequence and cell structure of Limnochorda pilosa, a Gram-negative spore-former within the phylum Firmicutes.</title>
        <authorList>
            <person name="Watanabe M."/>
            <person name="Kojima H."/>
            <person name="Fukui M."/>
        </authorList>
    </citation>
    <scope>NUCLEOTIDE SEQUENCE [LARGE SCALE GENOMIC DNA]</scope>
    <source>
        <strain evidence="3">HC45</strain>
    </source>
</reference>
<evidence type="ECO:0000313" key="3">
    <source>
        <dbReference type="Proteomes" id="UP000065807"/>
    </source>
</evidence>
<dbReference type="Proteomes" id="UP000065807">
    <property type="component" value="Chromosome"/>
</dbReference>
<accession>A0A0K2SFW7</accession>
<organism evidence="2 3">
    <name type="scientific">Limnochorda pilosa</name>
    <dbReference type="NCBI Taxonomy" id="1555112"/>
    <lineage>
        <taxon>Bacteria</taxon>
        <taxon>Bacillati</taxon>
        <taxon>Bacillota</taxon>
        <taxon>Limnochordia</taxon>
        <taxon>Limnochordales</taxon>
        <taxon>Limnochordaceae</taxon>
        <taxon>Limnochorda</taxon>
    </lineage>
</organism>
<evidence type="ECO:0000313" key="2">
    <source>
        <dbReference type="EMBL" id="BAS25998.1"/>
    </source>
</evidence>
<dbReference type="KEGG" id="lpil:LIP_0141"/>
<dbReference type="STRING" id="1555112.LIP_0141"/>
<feature type="coiled-coil region" evidence="1">
    <location>
        <begin position="1"/>
        <end position="67"/>
    </location>
</feature>
<keyword evidence="1" id="KW-0175">Coiled coil</keyword>
<dbReference type="AlphaFoldDB" id="A0A0K2SFW7"/>
<gene>
    <name evidence="2" type="ORF">LIP_0141</name>
</gene>
<dbReference type="RefSeq" id="WP_068132979.1">
    <property type="nucleotide sequence ID" value="NZ_AP014924.1"/>
</dbReference>
<keyword evidence="3" id="KW-1185">Reference proteome</keyword>
<name>A0A0K2SFW7_LIMPI</name>
<evidence type="ECO:0000256" key="1">
    <source>
        <dbReference type="SAM" id="Coils"/>
    </source>
</evidence>